<dbReference type="EMBL" id="MNPL01001846">
    <property type="protein sequence ID" value="OQR78768.1"/>
    <property type="molecule type" value="Genomic_DNA"/>
</dbReference>
<evidence type="ECO:0000313" key="3">
    <source>
        <dbReference type="EMBL" id="OQR78768.1"/>
    </source>
</evidence>
<dbReference type="Proteomes" id="UP000192247">
    <property type="component" value="Unassembled WGS sequence"/>
</dbReference>
<keyword evidence="1" id="KW-0560">Oxidoreductase</keyword>
<name>A0A1V9XZH6_9ACAR</name>
<evidence type="ECO:0000313" key="4">
    <source>
        <dbReference type="Proteomes" id="UP000192247"/>
    </source>
</evidence>
<dbReference type="PANTHER" id="PTHR43157:SF31">
    <property type="entry name" value="PHOSPHATIDYLINOSITOL-GLYCAN BIOSYNTHESIS CLASS F PROTEIN"/>
    <property type="match status" value="1"/>
</dbReference>
<accession>A0A1V9XZH6</accession>
<evidence type="ECO:0000256" key="2">
    <source>
        <dbReference type="RuleBase" id="RU000363"/>
    </source>
</evidence>
<dbReference type="OrthoDB" id="191139at2759"/>
<organism evidence="3 4">
    <name type="scientific">Tropilaelaps mercedesae</name>
    <dbReference type="NCBI Taxonomy" id="418985"/>
    <lineage>
        <taxon>Eukaryota</taxon>
        <taxon>Metazoa</taxon>
        <taxon>Ecdysozoa</taxon>
        <taxon>Arthropoda</taxon>
        <taxon>Chelicerata</taxon>
        <taxon>Arachnida</taxon>
        <taxon>Acari</taxon>
        <taxon>Parasitiformes</taxon>
        <taxon>Mesostigmata</taxon>
        <taxon>Gamasina</taxon>
        <taxon>Dermanyssoidea</taxon>
        <taxon>Laelapidae</taxon>
        <taxon>Tropilaelaps</taxon>
    </lineage>
</organism>
<dbReference type="Pfam" id="PF00106">
    <property type="entry name" value="adh_short"/>
    <property type="match status" value="1"/>
</dbReference>
<sequence length="305" mass="34304">MLFLYMHKTARCPVDQDMHGRTVVITGSNSGIGLEVAKEMARRRARVIVASRSKERAEEAALEVIRETKWSNVRSVKLDLSQFKSVRDCANNLINTESHIDVLINNAAYVSCGDTQLTEDGLEIQYQTNFFGHFLLTCLLLPRLLKSDCPRIVNVSSVLYKLGRIDFDNFDQSQYRELAMQTYSNTKLAIVMMTRELACRYGSRGLGIFSCTPGTCSTNIARNFPWYVRHTLGRISNFFSRSPIEGAQTIVYLAVDPKLSNSPYNGQYFVDCEMEPLLAFAKDRAVSAKLFAVSERLTGADFSGI</sequence>
<comment type="caution">
    <text evidence="3">The sequence shown here is derived from an EMBL/GenBank/DDBJ whole genome shotgun (WGS) entry which is preliminary data.</text>
</comment>
<reference evidence="3 4" key="1">
    <citation type="journal article" date="2017" name="Gigascience">
        <title>Draft genome of the honey bee ectoparasitic mite, Tropilaelaps mercedesae, is shaped by the parasitic life history.</title>
        <authorList>
            <person name="Dong X."/>
            <person name="Armstrong S.D."/>
            <person name="Xia D."/>
            <person name="Makepeace B.L."/>
            <person name="Darby A.C."/>
            <person name="Kadowaki T."/>
        </authorList>
    </citation>
    <scope>NUCLEOTIDE SEQUENCE [LARGE SCALE GENOMIC DNA]</scope>
    <source>
        <strain evidence="3">Wuxi-XJTLU</strain>
    </source>
</reference>
<gene>
    <name evidence="3" type="ORF">BIW11_02671</name>
</gene>
<comment type="similarity">
    <text evidence="2">Belongs to the short-chain dehydrogenases/reductases (SDR) family.</text>
</comment>
<dbReference type="InterPro" id="IPR002347">
    <property type="entry name" value="SDR_fam"/>
</dbReference>
<dbReference type="SUPFAM" id="SSF51735">
    <property type="entry name" value="NAD(P)-binding Rossmann-fold domains"/>
    <property type="match status" value="1"/>
</dbReference>
<dbReference type="InterPro" id="IPR036291">
    <property type="entry name" value="NAD(P)-bd_dom_sf"/>
</dbReference>
<keyword evidence="4" id="KW-1185">Reference proteome</keyword>
<dbReference type="PRINTS" id="PR00081">
    <property type="entry name" value="GDHRDH"/>
</dbReference>
<dbReference type="AlphaFoldDB" id="A0A1V9XZH6"/>
<dbReference type="PRINTS" id="PR00080">
    <property type="entry name" value="SDRFAMILY"/>
</dbReference>
<dbReference type="PANTHER" id="PTHR43157">
    <property type="entry name" value="PHOSPHATIDYLINOSITOL-GLYCAN BIOSYNTHESIS CLASS F PROTEIN-RELATED"/>
    <property type="match status" value="1"/>
</dbReference>
<dbReference type="GO" id="GO:0016491">
    <property type="term" value="F:oxidoreductase activity"/>
    <property type="evidence" value="ECO:0007669"/>
    <property type="project" value="UniProtKB-KW"/>
</dbReference>
<protein>
    <submittedName>
        <fullName evidence="3">Retinol dehydrogenase 14-like</fullName>
    </submittedName>
</protein>
<dbReference type="STRING" id="418985.A0A1V9XZH6"/>
<dbReference type="InParanoid" id="A0A1V9XZH6"/>
<proteinExistence type="inferred from homology"/>
<evidence type="ECO:0000256" key="1">
    <source>
        <dbReference type="ARBA" id="ARBA00023002"/>
    </source>
</evidence>
<dbReference type="Gene3D" id="3.40.50.720">
    <property type="entry name" value="NAD(P)-binding Rossmann-like Domain"/>
    <property type="match status" value="1"/>
</dbReference>